<evidence type="ECO:0000256" key="5">
    <source>
        <dbReference type="ARBA" id="ARBA00023242"/>
    </source>
</evidence>
<dbReference type="EMBL" id="LNRQ01000004">
    <property type="protein sequence ID" value="KZM98398.1"/>
    <property type="molecule type" value="Genomic_DNA"/>
</dbReference>
<dbReference type="InterPro" id="IPR009057">
    <property type="entry name" value="Homeodomain-like_sf"/>
</dbReference>
<dbReference type="PROSITE" id="PS50090">
    <property type="entry name" value="MYB_LIKE"/>
    <property type="match status" value="1"/>
</dbReference>
<evidence type="ECO:0000313" key="12">
    <source>
        <dbReference type="Proteomes" id="UP000077755"/>
    </source>
</evidence>
<feature type="domain" description="Myb-like" evidence="7">
    <location>
        <begin position="79"/>
        <end position="131"/>
    </location>
</feature>
<dbReference type="GO" id="GO:0005634">
    <property type="term" value="C:nucleus"/>
    <property type="evidence" value="ECO:0007669"/>
    <property type="project" value="UniProtKB-SubCell"/>
</dbReference>
<evidence type="ECO:0000259" key="7">
    <source>
        <dbReference type="PROSITE" id="PS50090"/>
    </source>
</evidence>
<evidence type="ECO:0000256" key="1">
    <source>
        <dbReference type="ARBA" id="ARBA00004123"/>
    </source>
</evidence>
<evidence type="ECO:0000313" key="10">
    <source>
        <dbReference type="EMBL" id="KZM98398.1"/>
    </source>
</evidence>
<dbReference type="KEGG" id="dcr:108217365"/>
<evidence type="ECO:0000256" key="2">
    <source>
        <dbReference type="ARBA" id="ARBA00023015"/>
    </source>
</evidence>
<dbReference type="GO" id="GO:0006355">
    <property type="term" value="P:regulation of DNA-templated transcription"/>
    <property type="evidence" value="ECO:0007669"/>
    <property type="project" value="UniProtKB-ARBA"/>
</dbReference>
<dbReference type="SMART" id="SM00717">
    <property type="entry name" value="SANT"/>
    <property type="match status" value="1"/>
</dbReference>
<dbReference type="Gene3D" id="1.10.10.60">
    <property type="entry name" value="Homeodomain-like"/>
    <property type="match status" value="1"/>
</dbReference>
<comment type="subcellular location">
    <subcellularLocation>
        <location evidence="1">Nucleus</location>
    </subcellularLocation>
</comment>
<evidence type="ECO:0000256" key="3">
    <source>
        <dbReference type="ARBA" id="ARBA00023125"/>
    </source>
</evidence>
<keyword evidence="4" id="KW-0804">Transcription</keyword>
<dbReference type="SUPFAM" id="SSF46689">
    <property type="entry name" value="Homeodomain-like"/>
    <property type="match status" value="1"/>
</dbReference>
<dbReference type="InterPro" id="IPR017884">
    <property type="entry name" value="SANT_dom"/>
</dbReference>
<reference evidence="10" key="1">
    <citation type="journal article" date="2016" name="Nat. Genet.">
        <title>A high-quality carrot genome assembly provides new insights into carotenoid accumulation and asterid genome evolution.</title>
        <authorList>
            <person name="Iorizzo M."/>
            <person name="Ellison S."/>
            <person name="Senalik D."/>
            <person name="Zeng P."/>
            <person name="Satapoomin P."/>
            <person name="Huang J."/>
            <person name="Bowman M."/>
            <person name="Iovene M."/>
            <person name="Sanseverino W."/>
            <person name="Cavagnaro P."/>
            <person name="Yildiz M."/>
            <person name="Macko-Podgorni A."/>
            <person name="Moranska E."/>
            <person name="Grzebelus E."/>
            <person name="Grzebelus D."/>
            <person name="Ashrafi H."/>
            <person name="Zheng Z."/>
            <person name="Cheng S."/>
            <person name="Spooner D."/>
            <person name="Van Deynze A."/>
            <person name="Simon P."/>
        </authorList>
    </citation>
    <scope>NUCLEOTIDE SEQUENCE [LARGE SCALE GENOMIC DNA]</scope>
    <source>
        <tissue evidence="10">Leaf</tissue>
    </source>
</reference>
<feature type="domain" description="HTH myb-type" evidence="9">
    <location>
        <begin position="87"/>
        <end position="135"/>
    </location>
</feature>
<dbReference type="InterPro" id="IPR052245">
    <property type="entry name" value="Plant_Stress_Dev_TF"/>
</dbReference>
<dbReference type="AlphaFoldDB" id="A0A165XPY8"/>
<dbReference type="CDD" id="cd00167">
    <property type="entry name" value="SANT"/>
    <property type="match status" value="1"/>
</dbReference>
<dbReference type="GO" id="GO:0009739">
    <property type="term" value="P:response to gibberellin"/>
    <property type="evidence" value="ECO:0007669"/>
    <property type="project" value="TreeGrafter"/>
</dbReference>
<keyword evidence="3" id="KW-0238">DNA-binding</keyword>
<dbReference type="PROSITE" id="PS51294">
    <property type="entry name" value="HTH_MYB"/>
    <property type="match status" value="1"/>
</dbReference>
<proteinExistence type="predicted"/>
<dbReference type="InterPro" id="IPR001005">
    <property type="entry name" value="SANT/Myb"/>
</dbReference>
<dbReference type="OrthoDB" id="69594at2759"/>
<sequence length="267" mass="30823">MNGHHDENHSDNIWTCEVDKLLEELRENQFGDEWTFEDNKLIDDLQGNVEVLESSNKGSKDLANEDGGGPSEKKKMTKRSRARPIQWTQKEHKLFLLGLQKLGKGKWKEMSKFYVQTKTPAQITSHAQKFYKRIDNPTPLDKRKHSINDIRFVEDFSSLTDIQPNILSPQSSMAQNHVHHTIEHPVLNNINHHPNILQNFVPLNYNQSSITSPQSIVPQNYIPHAIQHQVLNSLSPQPTVTQNHALPNFQQMAHNRMQQPILFPENN</sequence>
<dbReference type="Gramene" id="KZM98398">
    <property type="protein sequence ID" value="KZM98398"/>
    <property type="gene ID" value="DCAR_014240"/>
</dbReference>
<dbReference type="NCBIfam" id="TIGR01557">
    <property type="entry name" value="myb_SHAQKYF"/>
    <property type="match status" value="1"/>
</dbReference>
<dbReference type="InterPro" id="IPR017930">
    <property type="entry name" value="Myb_dom"/>
</dbReference>
<evidence type="ECO:0000256" key="4">
    <source>
        <dbReference type="ARBA" id="ARBA00023163"/>
    </source>
</evidence>
<evidence type="ECO:0000256" key="6">
    <source>
        <dbReference type="SAM" id="MobiDB-lite"/>
    </source>
</evidence>
<evidence type="ECO:0000259" key="9">
    <source>
        <dbReference type="PROSITE" id="PS51294"/>
    </source>
</evidence>
<keyword evidence="12" id="KW-1185">Reference proteome</keyword>
<feature type="domain" description="SANT" evidence="8">
    <location>
        <begin position="87"/>
        <end position="135"/>
    </location>
</feature>
<gene>
    <name evidence="10" type="ORF">DCAR_014240</name>
    <name evidence="11" type="ORF">DCAR_0416701</name>
</gene>
<evidence type="ECO:0000313" key="11">
    <source>
        <dbReference type="EMBL" id="WOG97361.1"/>
    </source>
</evidence>
<dbReference type="PROSITE" id="PS51293">
    <property type="entry name" value="SANT"/>
    <property type="match status" value="1"/>
</dbReference>
<organism evidence="10">
    <name type="scientific">Daucus carota subsp. sativus</name>
    <name type="common">Carrot</name>
    <dbReference type="NCBI Taxonomy" id="79200"/>
    <lineage>
        <taxon>Eukaryota</taxon>
        <taxon>Viridiplantae</taxon>
        <taxon>Streptophyta</taxon>
        <taxon>Embryophyta</taxon>
        <taxon>Tracheophyta</taxon>
        <taxon>Spermatophyta</taxon>
        <taxon>Magnoliopsida</taxon>
        <taxon>eudicotyledons</taxon>
        <taxon>Gunneridae</taxon>
        <taxon>Pentapetalae</taxon>
        <taxon>asterids</taxon>
        <taxon>campanulids</taxon>
        <taxon>Apiales</taxon>
        <taxon>Apiaceae</taxon>
        <taxon>Apioideae</taxon>
        <taxon>Scandiceae</taxon>
        <taxon>Daucinae</taxon>
        <taxon>Daucus</taxon>
        <taxon>Daucus sect. Daucus</taxon>
    </lineage>
</organism>
<name>A0A165XPY8_DAUCS</name>
<keyword evidence="2" id="KW-0805">Transcription regulation</keyword>
<dbReference type="GO" id="GO:0009751">
    <property type="term" value="P:response to salicylic acid"/>
    <property type="evidence" value="ECO:0007669"/>
    <property type="project" value="TreeGrafter"/>
</dbReference>
<dbReference type="GO" id="GO:0003677">
    <property type="term" value="F:DNA binding"/>
    <property type="evidence" value="ECO:0007669"/>
    <property type="project" value="UniProtKB-KW"/>
</dbReference>
<dbReference type="PANTHER" id="PTHR44191">
    <property type="entry name" value="TRANSCRIPTION FACTOR KUA1"/>
    <property type="match status" value="1"/>
</dbReference>
<dbReference type="Pfam" id="PF00249">
    <property type="entry name" value="Myb_DNA-binding"/>
    <property type="match status" value="1"/>
</dbReference>
<feature type="region of interest" description="Disordered" evidence="6">
    <location>
        <begin position="53"/>
        <end position="83"/>
    </location>
</feature>
<reference evidence="11" key="2">
    <citation type="submission" date="2022-03" db="EMBL/GenBank/DDBJ databases">
        <title>Draft title - Genomic analysis of global carrot germplasm unveils the trajectory of domestication and the origin of high carotenoid orange carrot.</title>
        <authorList>
            <person name="Iorizzo M."/>
            <person name="Ellison S."/>
            <person name="Senalik D."/>
            <person name="Macko-Podgorni A."/>
            <person name="Grzebelus D."/>
            <person name="Bostan H."/>
            <person name="Rolling W."/>
            <person name="Curaba J."/>
            <person name="Simon P."/>
        </authorList>
    </citation>
    <scope>NUCLEOTIDE SEQUENCE</scope>
    <source>
        <tissue evidence="11">Leaf</tissue>
    </source>
</reference>
<evidence type="ECO:0000259" key="8">
    <source>
        <dbReference type="PROSITE" id="PS51293"/>
    </source>
</evidence>
<dbReference type="PANTHER" id="PTHR44191:SF81">
    <property type="entry name" value="DUPLICATED HOMEODOMAIN-LIKE SUPERFAMILY PROTEIN"/>
    <property type="match status" value="1"/>
</dbReference>
<dbReference type="EMBL" id="CP093346">
    <property type="protein sequence ID" value="WOG97361.1"/>
    <property type="molecule type" value="Genomic_DNA"/>
</dbReference>
<accession>A0A165XPY8</accession>
<dbReference type="InterPro" id="IPR006447">
    <property type="entry name" value="Myb_dom_plants"/>
</dbReference>
<keyword evidence="5" id="KW-0539">Nucleus</keyword>
<protein>
    <submittedName>
        <fullName evidence="10">Uncharacterized protein</fullName>
    </submittedName>
</protein>
<dbReference type="Proteomes" id="UP000077755">
    <property type="component" value="Chromosome 4"/>
</dbReference>